<keyword evidence="2" id="KW-1003">Cell membrane</keyword>
<dbReference type="EMBL" id="FRCP01000007">
    <property type="protein sequence ID" value="SHM18612.1"/>
    <property type="molecule type" value="Genomic_DNA"/>
</dbReference>
<sequence>MWTKLFRQRKIQSLMVFFVILLCKTLLNGSMTMLTSINEPYERLKGDCKPADITVFSFSPERSSCEVLQNRFEELEEVDSSIIVPYSYIEDDMYVGGEKLEAFVDLVTYNTEVYGNIRLLEGTSTLEDKNGQKSCLIPACIKNEFHLNIGDTLVIKNAKQELKYTISGIFTEPYSTSTAFDSAVLVKEIPEEFHQQYLLKIYAKDGYIGEDIKSAYQEKHSEVFPGFIVTVDEMLSNALLSTNIVSALFLAIGCIMLIVSCLIINFMIRHAMITDAKSIAVYKTIGYDTNDILKFYLTFYFVIVSVASAFGIYVSKLISKVVLNRIYENLGENTDINVLRTGIPCFVIILVFVLGIIYMIIHKTKNIKPTYALNGLQNTNTKKQRLKGNVNVAFSPMGIALRNIVRDKKGIIGILITAIVTVFSINFGMISLDVAYSQKDKNDYWLGVDASDVIINVTNSEQYTYVKSVVEADERVTQAVDVVQNERILLDWKKEIVNPSLSAFVYDDYSEVNLPVIEGYNPKTKDEIAISTKVANDQKKEIGDYIECYLGGNYKKKLLVTGIFQTYYQLGDACRLRTDAYTSNNVSISYNACSIYLKDGTDINQFIQDMKKIIGNNGKVIPRTEAFASIMNMITAPQISGIPPVILLVFLIGGINIFCIVMLKNASNEKSNGIYKCIGYSTRDLMLSNLYYVGIVAIVAIVIVVPLTIISYGQIMSIALSIFGFRKYPITIDVSHLIILNTSAFLLFIISTVLSSHSLYHVNVRDLVTE</sequence>
<keyword evidence="9" id="KW-1185">Reference proteome</keyword>
<evidence type="ECO:0000256" key="2">
    <source>
        <dbReference type="ARBA" id="ARBA00022475"/>
    </source>
</evidence>
<feature type="transmembrane region" description="Helical" evidence="6">
    <location>
        <begin position="737"/>
        <end position="760"/>
    </location>
</feature>
<feature type="transmembrane region" description="Helical" evidence="6">
    <location>
        <begin position="684"/>
        <end position="703"/>
    </location>
</feature>
<dbReference type="RefSeq" id="WP_073284123.1">
    <property type="nucleotide sequence ID" value="NZ_FRCP01000007.1"/>
</dbReference>
<evidence type="ECO:0000256" key="4">
    <source>
        <dbReference type="ARBA" id="ARBA00022989"/>
    </source>
</evidence>
<gene>
    <name evidence="8" type="ORF">SAMN02746066_01060</name>
</gene>
<feature type="transmembrane region" description="Helical" evidence="6">
    <location>
        <begin position="411"/>
        <end position="432"/>
    </location>
</feature>
<feature type="domain" description="ABC3 transporter permease C-terminal" evidence="7">
    <location>
        <begin position="646"/>
        <end position="763"/>
    </location>
</feature>
<evidence type="ECO:0000256" key="5">
    <source>
        <dbReference type="ARBA" id="ARBA00023136"/>
    </source>
</evidence>
<organism evidence="8 9">
    <name type="scientific">Anaerosporobacter mobilis DSM 15930</name>
    <dbReference type="NCBI Taxonomy" id="1120996"/>
    <lineage>
        <taxon>Bacteria</taxon>
        <taxon>Bacillati</taxon>
        <taxon>Bacillota</taxon>
        <taxon>Clostridia</taxon>
        <taxon>Lachnospirales</taxon>
        <taxon>Lachnospiraceae</taxon>
        <taxon>Anaerosporobacter</taxon>
    </lineage>
</organism>
<feature type="transmembrane region" description="Helical" evidence="6">
    <location>
        <begin position="641"/>
        <end position="663"/>
    </location>
</feature>
<dbReference type="Pfam" id="PF02687">
    <property type="entry name" value="FtsX"/>
    <property type="match status" value="2"/>
</dbReference>
<feature type="transmembrane region" description="Helical" evidence="6">
    <location>
        <begin position="295"/>
        <end position="318"/>
    </location>
</feature>
<keyword evidence="4 6" id="KW-1133">Transmembrane helix</keyword>
<keyword evidence="5 6" id="KW-0472">Membrane</keyword>
<accession>A0A1M7GQL0</accession>
<evidence type="ECO:0000256" key="1">
    <source>
        <dbReference type="ARBA" id="ARBA00004651"/>
    </source>
</evidence>
<evidence type="ECO:0000256" key="6">
    <source>
        <dbReference type="SAM" id="Phobius"/>
    </source>
</evidence>
<dbReference type="STRING" id="1120996.SAMN02746066_01060"/>
<evidence type="ECO:0000313" key="8">
    <source>
        <dbReference type="EMBL" id="SHM18612.1"/>
    </source>
</evidence>
<reference evidence="8 9" key="1">
    <citation type="submission" date="2016-11" db="EMBL/GenBank/DDBJ databases">
        <authorList>
            <person name="Jaros S."/>
            <person name="Januszkiewicz K."/>
            <person name="Wedrychowicz H."/>
        </authorList>
    </citation>
    <scope>NUCLEOTIDE SEQUENCE [LARGE SCALE GENOMIC DNA]</scope>
    <source>
        <strain evidence="8 9">DSM 15930</strain>
    </source>
</reference>
<evidence type="ECO:0000313" key="9">
    <source>
        <dbReference type="Proteomes" id="UP000184038"/>
    </source>
</evidence>
<dbReference type="Proteomes" id="UP000184038">
    <property type="component" value="Unassembled WGS sequence"/>
</dbReference>
<proteinExistence type="predicted"/>
<dbReference type="AlphaFoldDB" id="A0A1M7GQL0"/>
<name>A0A1M7GQL0_9FIRM</name>
<comment type="subcellular location">
    <subcellularLocation>
        <location evidence="1">Cell membrane</location>
        <topology evidence="1">Multi-pass membrane protein</topology>
    </subcellularLocation>
</comment>
<evidence type="ECO:0000256" key="3">
    <source>
        <dbReference type="ARBA" id="ARBA00022692"/>
    </source>
</evidence>
<feature type="transmembrane region" description="Helical" evidence="6">
    <location>
        <begin position="244"/>
        <end position="268"/>
    </location>
</feature>
<protein>
    <submittedName>
        <fullName evidence="8">ABC-type transport system, involved in lipoprotein release, permease component</fullName>
    </submittedName>
</protein>
<dbReference type="GO" id="GO:0005886">
    <property type="term" value="C:plasma membrane"/>
    <property type="evidence" value="ECO:0007669"/>
    <property type="project" value="UniProtKB-SubCell"/>
</dbReference>
<dbReference type="PANTHER" id="PTHR30287">
    <property type="entry name" value="MEMBRANE COMPONENT OF PREDICTED ABC SUPERFAMILY METABOLITE UPTAKE TRANSPORTER"/>
    <property type="match status" value="1"/>
</dbReference>
<feature type="domain" description="ABC3 transporter permease C-terminal" evidence="7">
    <location>
        <begin position="251"/>
        <end position="361"/>
    </location>
</feature>
<feature type="transmembrane region" description="Helical" evidence="6">
    <location>
        <begin position="338"/>
        <end position="361"/>
    </location>
</feature>
<dbReference type="InterPro" id="IPR003838">
    <property type="entry name" value="ABC3_permease_C"/>
</dbReference>
<keyword evidence="8" id="KW-0449">Lipoprotein</keyword>
<keyword evidence="3 6" id="KW-0812">Transmembrane</keyword>
<evidence type="ECO:0000259" key="7">
    <source>
        <dbReference type="Pfam" id="PF02687"/>
    </source>
</evidence>
<dbReference type="PANTHER" id="PTHR30287:SF2">
    <property type="entry name" value="BLL1001 PROTEIN"/>
    <property type="match status" value="1"/>
</dbReference>
<dbReference type="InterPro" id="IPR038766">
    <property type="entry name" value="Membrane_comp_ABC_pdt"/>
</dbReference>